<dbReference type="SUPFAM" id="SSF53448">
    <property type="entry name" value="Nucleotide-diphospho-sugar transferases"/>
    <property type="match status" value="1"/>
</dbReference>
<evidence type="ECO:0000259" key="5">
    <source>
        <dbReference type="Pfam" id="PF00535"/>
    </source>
</evidence>
<comment type="caution">
    <text evidence="6">The sequence shown here is derived from an EMBL/GenBank/DDBJ whole genome shotgun (WGS) entry which is preliminary data.</text>
</comment>
<keyword evidence="4" id="KW-0472">Membrane</keyword>
<dbReference type="InterPro" id="IPR001173">
    <property type="entry name" value="Glyco_trans_2-like"/>
</dbReference>
<reference evidence="6" key="1">
    <citation type="submission" date="2020-07" db="EMBL/GenBank/DDBJ databases">
        <title>Huge and variable diversity of episymbiotic CPR bacteria and DPANN archaea in groundwater ecosystems.</title>
        <authorList>
            <person name="He C.Y."/>
            <person name="Keren R."/>
            <person name="Whittaker M."/>
            <person name="Farag I.F."/>
            <person name="Doudna J."/>
            <person name="Cate J.H.D."/>
            <person name="Banfield J.F."/>
        </authorList>
    </citation>
    <scope>NUCLEOTIDE SEQUENCE</scope>
    <source>
        <strain evidence="6">NC_groundwater_973_Pr1_S-0.2um_54_13</strain>
    </source>
</reference>
<comment type="similarity">
    <text evidence="1">Belongs to the glycosyltransferase 2 family.</text>
</comment>
<feature type="domain" description="Glycosyltransferase 2-like" evidence="5">
    <location>
        <begin position="27"/>
        <end position="188"/>
    </location>
</feature>
<dbReference type="PANTHER" id="PTHR43630:SF1">
    <property type="entry name" value="POLY-BETA-1,6-N-ACETYL-D-GLUCOSAMINE SYNTHASE"/>
    <property type="match status" value="1"/>
</dbReference>
<proteinExistence type="inferred from homology"/>
<dbReference type="CDD" id="cd06423">
    <property type="entry name" value="CESA_like"/>
    <property type="match status" value="1"/>
</dbReference>
<evidence type="ECO:0000313" key="6">
    <source>
        <dbReference type="EMBL" id="MBI3631132.1"/>
    </source>
</evidence>
<keyword evidence="2" id="KW-0328">Glycosyltransferase</keyword>
<dbReference type="Gene3D" id="3.90.550.10">
    <property type="entry name" value="Spore Coat Polysaccharide Biosynthesis Protein SpsA, Chain A"/>
    <property type="match status" value="1"/>
</dbReference>
<sequence length="358" mass="40572">MRFLDWRWWLGLRPKFATKPSGPYSVTVVVPAYNEENSIGKTIESIRTQTVPIERILVVDDASEDATSAVAAAHGAEVIGTPLNQGTKAMAQNYVLSVVTTDLVATIDADTMLAPDAIEKTLPYFADPLTASVCGFVIPQRIKTIWERGRYIEYLFGISIFKAGQNNIGAVLVSSGCFSTFRTGVLQKFGGFKARTMAEDMDFTWEVQNEGYHVYCAQDALCYPLDPSTVRVFISQVDRWYRSFFQNLAIHRFAKNKKLGFVIYGELAYALIEPLLWIGYWAYTKNFLVACALGILIDFVMLAIPCVIKGVMLGMLRKTLASLPMYFLIRPINQYLFWHSLWKEWIKKERLHAWNKGH</sequence>
<feature type="transmembrane region" description="Helical" evidence="4">
    <location>
        <begin position="261"/>
        <end position="281"/>
    </location>
</feature>
<dbReference type="EMBL" id="JACQCR010000052">
    <property type="protein sequence ID" value="MBI3631132.1"/>
    <property type="molecule type" value="Genomic_DNA"/>
</dbReference>
<dbReference type="Pfam" id="PF00535">
    <property type="entry name" value="Glycos_transf_2"/>
    <property type="match status" value="1"/>
</dbReference>
<name>A0A932R1T5_9BACT</name>
<keyword evidence="4" id="KW-1133">Transmembrane helix</keyword>
<dbReference type="GO" id="GO:0016757">
    <property type="term" value="F:glycosyltransferase activity"/>
    <property type="evidence" value="ECO:0007669"/>
    <property type="project" value="UniProtKB-KW"/>
</dbReference>
<keyword evidence="4" id="KW-0812">Transmembrane</keyword>
<evidence type="ECO:0000313" key="7">
    <source>
        <dbReference type="Proteomes" id="UP000753196"/>
    </source>
</evidence>
<dbReference type="AlphaFoldDB" id="A0A932R1T5"/>
<evidence type="ECO:0000256" key="4">
    <source>
        <dbReference type="SAM" id="Phobius"/>
    </source>
</evidence>
<dbReference type="Proteomes" id="UP000753196">
    <property type="component" value="Unassembled WGS sequence"/>
</dbReference>
<keyword evidence="3" id="KW-0808">Transferase</keyword>
<dbReference type="PANTHER" id="PTHR43630">
    <property type="entry name" value="POLY-BETA-1,6-N-ACETYL-D-GLUCOSAMINE SYNTHASE"/>
    <property type="match status" value="1"/>
</dbReference>
<evidence type="ECO:0000256" key="2">
    <source>
        <dbReference type="ARBA" id="ARBA00022676"/>
    </source>
</evidence>
<evidence type="ECO:0000256" key="3">
    <source>
        <dbReference type="ARBA" id="ARBA00022679"/>
    </source>
</evidence>
<evidence type="ECO:0000256" key="1">
    <source>
        <dbReference type="ARBA" id="ARBA00006739"/>
    </source>
</evidence>
<dbReference type="InterPro" id="IPR029044">
    <property type="entry name" value="Nucleotide-diphossugar_trans"/>
</dbReference>
<accession>A0A932R1T5</accession>
<protein>
    <submittedName>
        <fullName evidence="6">Glycosyltransferase</fullName>
    </submittedName>
</protein>
<organism evidence="6 7">
    <name type="scientific">Candidatus Sungiibacteriota bacterium</name>
    <dbReference type="NCBI Taxonomy" id="2750080"/>
    <lineage>
        <taxon>Bacteria</taxon>
        <taxon>Candidatus Sungiibacteriota</taxon>
    </lineage>
</organism>
<feature type="transmembrane region" description="Helical" evidence="4">
    <location>
        <begin position="287"/>
        <end position="308"/>
    </location>
</feature>
<gene>
    <name evidence="6" type="ORF">HY221_02235</name>
</gene>